<dbReference type="EMBL" id="EU968357">
    <property type="protein sequence ID" value="ACG40475.1"/>
    <property type="molecule type" value="mRNA"/>
</dbReference>
<evidence type="ECO:0000313" key="1">
    <source>
        <dbReference type="EMBL" id="ACG40475.1"/>
    </source>
</evidence>
<organism evidence="1">
    <name type="scientific">Zea mays</name>
    <name type="common">Maize</name>
    <dbReference type="NCBI Taxonomy" id="4577"/>
    <lineage>
        <taxon>Eukaryota</taxon>
        <taxon>Viridiplantae</taxon>
        <taxon>Streptophyta</taxon>
        <taxon>Embryophyta</taxon>
        <taxon>Tracheophyta</taxon>
        <taxon>Spermatophyta</taxon>
        <taxon>Magnoliopsida</taxon>
        <taxon>Liliopsida</taxon>
        <taxon>Poales</taxon>
        <taxon>Poaceae</taxon>
        <taxon>PACMAD clade</taxon>
        <taxon>Panicoideae</taxon>
        <taxon>Andropogonodae</taxon>
        <taxon>Andropogoneae</taxon>
        <taxon>Tripsacinae</taxon>
        <taxon>Zea</taxon>
    </lineage>
</organism>
<reference evidence="1" key="1">
    <citation type="journal article" date="2009" name="Plant Mol. Biol.">
        <title>Insights into corn genes derived from large-scale cDNA sequencing.</title>
        <authorList>
            <person name="Alexandrov N.N."/>
            <person name="Brover V.V."/>
            <person name="Freidin S."/>
            <person name="Troukhan M.E."/>
            <person name="Tatarinova T.V."/>
            <person name="Zhang H."/>
            <person name="Swaller T.J."/>
            <person name="Lu Y.P."/>
            <person name="Bouck J."/>
            <person name="Flavell R.B."/>
            <person name="Feldmann K.A."/>
        </authorList>
    </citation>
    <scope>NUCLEOTIDE SEQUENCE</scope>
</reference>
<name>B6TTP2_MAIZE</name>
<sequence length="53" mass="6160">MEKGFFMILRWKEKMDVTTAGTLDSHSKYLHDDELALWSYGPYGDREIPVPIA</sequence>
<dbReference type="AlphaFoldDB" id="B6TTP2"/>
<proteinExistence type="evidence at transcript level"/>
<protein>
    <submittedName>
        <fullName evidence="1">Uncharacterized protein</fullName>
    </submittedName>
</protein>
<accession>B6TTP2</accession>